<feature type="transmembrane region" description="Helical" evidence="9">
    <location>
        <begin position="519"/>
        <end position="537"/>
    </location>
</feature>
<feature type="transmembrane region" description="Helical" evidence="9">
    <location>
        <begin position="455"/>
        <end position="474"/>
    </location>
</feature>
<accession>A0A7R9QCJ4</accession>
<dbReference type="GO" id="GO:0061630">
    <property type="term" value="F:ubiquitin protein ligase activity"/>
    <property type="evidence" value="ECO:0007669"/>
    <property type="project" value="TreeGrafter"/>
</dbReference>
<keyword evidence="7 9" id="KW-0472">Membrane</keyword>
<evidence type="ECO:0000256" key="7">
    <source>
        <dbReference type="ARBA" id="ARBA00023136"/>
    </source>
</evidence>
<feature type="transmembrane region" description="Helical" evidence="9">
    <location>
        <begin position="173"/>
        <end position="206"/>
    </location>
</feature>
<evidence type="ECO:0000256" key="4">
    <source>
        <dbReference type="ARBA" id="ARBA00022771"/>
    </source>
</evidence>
<evidence type="ECO:0000256" key="3">
    <source>
        <dbReference type="ARBA" id="ARBA00022723"/>
    </source>
</evidence>
<dbReference type="SMART" id="SM00184">
    <property type="entry name" value="RING"/>
    <property type="match status" value="1"/>
</dbReference>
<feature type="domain" description="RING-type" evidence="10">
    <location>
        <begin position="572"/>
        <end position="610"/>
    </location>
</feature>
<dbReference type="SUPFAM" id="SSF57850">
    <property type="entry name" value="RING/U-box"/>
    <property type="match status" value="1"/>
</dbReference>
<feature type="transmembrane region" description="Helical" evidence="9">
    <location>
        <begin position="281"/>
        <end position="303"/>
    </location>
</feature>
<reference evidence="11" key="1">
    <citation type="submission" date="2020-11" db="EMBL/GenBank/DDBJ databases">
        <authorList>
            <person name="Tran Van P."/>
        </authorList>
    </citation>
    <scope>NUCLEOTIDE SEQUENCE</scope>
</reference>
<dbReference type="InterPro" id="IPR013083">
    <property type="entry name" value="Znf_RING/FYVE/PHD"/>
</dbReference>
<dbReference type="GO" id="GO:0036503">
    <property type="term" value="P:ERAD pathway"/>
    <property type="evidence" value="ECO:0007669"/>
    <property type="project" value="TreeGrafter"/>
</dbReference>
<evidence type="ECO:0000256" key="6">
    <source>
        <dbReference type="ARBA" id="ARBA00022989"/>
    </source>
</evidence>
<keyword evidence="2 9" id="KW-0812">Transmembrane</keyword>
<dbReference type="InterPro" id="IPR001841">
    <property type="entry name" value="Znf_RING"/>
</dbReference>
<dbReference type="InterPro" id="IPR025754">
    <property type="entry name" value="TRC8_N_dom"/>
</dbReference>
<dbReference type="CDD" id="cd16476">
    <property type="entry name" value="RING-H2_RNF139-like"/>
    <property type="match status" value="1"/>
</dbReference>
<dbReference type="GO" id="GO:0043161">
    <property type="term" value="P:proteasome-mediated ubiquitin-dependent protein catabolic process"/>
    <property type="evidence" value="ECO:0007669"/>
    <property type="project" value="TreeGrafter"/>
</dbReference>
<evidence type="ECO:0000256" key="1">
    <source>
        <dbReference type="ARBA" id="ARBA00004141"/>
    </source>
</evidence>
<gene>
    <name evidence="11" type="ORF">ONB1V03_LOCUS2760</name>
</gene>
<name>A0A7R9QCJ4_9ACAR</name>
<feature type="transmembrane region" description="Helical" evidence="9">
    <location>
        <begin position="110"/>
        <end position="129"/>
    </location>
</feature>
<proteinExistence type="predicted"/>
<feature type="transmembrane region" description="Helical" evidence="9">
    <location>
        <begin position="20"/>
        <end position="38"/>
    </location>
</feature>
<dbReference type="EMBL" id="OC915516">
    <property type="protein sequence ID" value="CAD7640807.1"/>
    <property type="molecule type" value="Genomic_DNA"/>
</dbReference>
<keyword evidence="4 8" id="KW-0863">Zinc-finger</keyword>
<dbReference type="Pfam" id="PF13705">
    <property type="entry name" value="TRC8_N"/>
    <property type="match status" value="3"/>
</dbReference>
<feature type="transmembrane region" description="Helical" evidence="9">
    <location>
        <begin position="136"/>
        <end position="153"/>
    </location>
</feature>
<dbReference type="PANTHER" id="PTHR22763">
    <property type="entry name" value="RING ZINC FINGER PROTEIN"/>
    <property type="match status" value="1"/>
</dbReference>
<evidence type="ECO:0000256" key="2">
    <source>
        <dbReference type="ARBA" id="ARBA00022692"/>
    </source>
</evidence>
<keyword evidence="12" id="KW-1185">Reference proteome</keyword>
<feature type="transmembrane region" description="Helical" evidence="9">
    <location>
        <begin position="392"/>
        <end position="412"/>
    </location>
</feature>
<dbReference type="Proteomes" id="UP000728032">
    <property type="component" value="Unassembled WGS sequence"/>
</dbReference>
<dbReference type="GO" id="GO:0036513">
    <property type="term" value="C:Derlin-1 retrotranslocation complex"/>
    <property type="evidence" value="ECO:0007669"/>
    <property type="project" value="TreeGrafter"/>
</dbReference>
<dbReference type="Gene3D" id="3.30.40.10">
    <property type="entry name" value="Zinc/RING finger domain, C3HC4 (zinc finger)"/>
    <property type="match status" value="1"/>
</dbReference>
<evidence type="ECO:0000313" key="11">
    <source>
        <dbReference type="EMBL" id="CAD7640807.1"/>
    </source>
</evidence>
<sequence length="651" mass="74460">MALRVRMLSILDVVLRVPPLFIMDSILIHCLATIQPILHNNNNHIMTTTMTTTPDNRFNTNIINDNILKLNNNMNHSSEDWKIVMTSINGSKLSVDEDDDMLSMNFSTLSVVWITVYIQAFIMAFSLFLLSTRHLLSIYVWLASIGVILWSYISNEEYNKYNVIPKRLVGITFIAPNIISLIPAIPSVFLAVSPVISAAIALLYIIQWSRTIVRNYGLYTLLESQWIRLHVPQVLRVFWLTRLTEQAVFLIADSTHKEYLSTGIIGLTFESRIFWSNIKQLMVRGCETIVAVLGMTSVLSGVSHQIGCLMQSFLLVEDPEDRSIGTVSAILFFILALQTGLTGLDPEKRFLRLYRNLCLLFTAILHFIHNMVSPLLFSLSASRNMSINRHGRALIVCLFLIAFPMYFLIYLWTHHAVSTWLLAVSAFSIEVVIKVSEHPNSPLFSHLFSHSHICLIFQVIISLLIYGLFMIDAFRTSMWEQLDDYVYYIRSTGNSIEFIFGIFLFFNGAWILLFESGGTIRALMMCIHAYFNIWLQAKAGWKTFIKRRHAVHKINSLPEASEEQLRNFDDVCAICYQELTTARITKCNHYFHGVCLRKWLYVQDMCPLCHETLYNINDGNDPNDPNDNTNDNLMNNIEGVGGQAAAHEHND</sequence>
<keyword evidence="6 9" id="KW-1133">Transmembrane helix</keyword>
<dbReference type="AlphaFoldDB" id="A0A7R9QCJ4"/>
<evidence type="ECO:0000256" key="9">
    <source>
        <dbReference type="SAM" id="Phobius"/>
    </source>
</evidence>
<feature type="transmembrane region" description="Helical" evidence="9">
    <location>
        <begin position="323"/>
        <end position="341"/>
    </location>
</feature>
<dbReference type="GO" id="GO:0008270">
    <property type="term" value="F:zinc ion binding"/>
    <property type="evidence" value="ECO:0007669"/>
    <property type="project" value="UniProtKB-KW"/>
</dbReference>
<dbReference type="EMBL" id="CAJPVJ010000691">
    <property type="protein sequence ID" value="CAG2163176.1"/>
    <property type="molecule type" value="Genomic_DNA"/>
</dbReference>
<feature type="transmembrane region" description="Helical" evidence="9">
    <location>
        <begin position="353"/>
        <end position="372"/>
    </location>
</feature>
<evidence type="ECO:0000259" key="10">
    <source>
        <dbReference type="PROSITE" id="PS50089"/>
    </source>
</evidence>
<feature type="transmembrane region" description="Helical" evidence="9">
    <location>
        <begin position="495"/>
        <end position="513"/>
    </location>
</feature>
<dbReference type="InterPro" id="IPR050731">
    <property type="entry name" value="HRD1_E3_ubiq-ligases"/>
</dbReference>
<dbReference type="PANTHER" id="PTHR22763:SF163">
    <property type="entry name" value="E3 UBIQUITIN-PROTEIN LIGASE RNF139"/>
    <property type="match status" value="1"/>
</dbReference>
<keyword evidence="3" id="KW-0479">Metal-binding</keyword>
<dbReference type="OrthoDB" id="4348522at2759"/>
<comment type="subcellular location">
    <subcellularLocation>
        <location evidence="1">Membrane</location>
        <topology evidence="1">Multi-pass membrane protein</topology>
    </subcellularLocation>
</comment>
<protein>
    <recommendedName>
        <fullName evidence="10">RING-type domain-containing protein</fullName>
    </recommendedName>
</protein>
<dbReference type="Pfam" id="PF13923">
    <property type="entry name" value="zf-C3HC4_2"/>
    <property type="match status" value="1"/>
</dbReference>
<feature type="transmembrane region" description="Helical" evidence="9">
    <location>
        <begin position="419"/>
        <end position="435"/>
    </location>
</feature>
<evidence type="ECO:0000256" key="8">
    <source>
        <dbReference type="PROSITE-ProRule" id="PRU00175"/>
    </source>
</evidence>
<dbReference type="PROSITE" id="PS50089">
    <property type="entry name" value="ZF_RING_2"/>
    <property type="match status" value="1"/>
</dbReference>
<evidence type="ECO:0000313" key="12">
    <source>
        <dbReference type="Proteomes" id="UP000728032"/>
    </source>
</evidence>
<evidence type="ECO:0000256" key="5">
    <source>
        <dbReference type="ARBA" id="ARBA00022833"/>
    </source>
</evidence>
<organism evidence="11">
    <name type="scientific">Oppiella nova</name>
    <dbReference type="NCBI Taxonomy" id="334625"/>
    <lineage>
        <taxon>Eukaryota</taxon>
        <taxon>Metazoa</taxon>
        <taxon>Ecdysozoa</taxon>
        <taxon>Arthropoda</taxon>
        <taxon>Chelicerata</taxon>
        <taxon>Arachnida</taxon>
        <taxon>Acari</taxon>
        <taxon>Acariformes</taxon>
        <taxon>Sarcoptiformes</taxon>
        <taxon>Oribatida</taxon>
        <taxon>Brachypylina</taxon>
        <taxon>Oppioidea</taxon>
        <taxon>Oppiidae</taxon>
        <taxon>Oppiella</taxon>
    </lineage>
</organism>
<keyword evidence="5" id="KW-0862">Zinc</keyword>